<accession>A0A6J1NZK7</accession>
<evidence type="ECO:0000256" key="1">
    <source>
        <dbReference type="SAM" id="Coils"/>
    </source>
</evidence>
<name>A0A6J1NZK7_BICAN</name>
<keyword evidence="3" id="KW-1185">Reference proteome</keyword>
<dbReference type="AlphaFoldDB" id="A0A6J1NZK7"/>
<feature type="coiled-coil region" evidence="1">
    <location>
        <begin position="395"/>
        <end position="422"/>
    </location>
</feature>
<evidence type="ECO:0000313" key="3">
    <source>
        <dbReference type="Proteomes" id="UP001652582"/>
    </source>
</evidence>
<dbReference type="OrthoDB" id="10262255at2759"/>
<protein>
    <submittedName>
        <fullName evidence="4">Cilia- and flagella-associated protein 99-like</fullName>
    </submittedName>
</protein>
<gene>
    <name evidence="4" type="primary">LOC112056010</name>
</gene>
<dbReference type="GeneID" id="112056010"/>
<organism evidence="3 4">
    <name type="scientific">Bicyclus anynana</name>
    <name type="common">Squinting bush brown butterfly</name>
    <dbReference type="NCBI Taxonomy" id="110368"/>
    <lineage>
        <taxon>Eukaryota</taxon>
        <taxon>Metazoa</taxon>
        <taxon>Ecdysozoa</taxon>
        <taxon>Arthropoda</taxon>
        <taxon>Hexapoda</taxon>
        <taxon>Insecta</taxon>
        <taxon>Pterygota</taxon>
        <taxon>Neoptera</taxon>
        <taxon>Endopterygota</taxon>
        <taxon>Lepidoptera</taxon>
        <taxon>Glossata</taxon>
        <taxon>Ditrysia</taxon>
        <taxon>Papilionoidea</taxon>
        <taxon>Nymphalidae</taxon>
        <taxon>Satyrinae</taxon>
        <taxon>Satyrini</taxon>
        <taxon>Mycalesina</taxon>
        <taxon>Bicyclus</taxon>
    </lineage>
</organism>
<proteinExistence type="predicted"/>
<dbReference type="PANTHER" id="PTHR34649:SF1">
    <property type="entry name" value="CILIA- AND FLAGELLA-ASSOCIATED PROTEIN 99"/>
    <property type="match status" value="1"/>
</dbReference>
<reference evidence="4" key="1">
    <citation type="submission" date="2025-08" db="UniProtKB">
        <authorList>
            <consortium name="RefSeq"/>
        </authorList>
    </citation>
    <scope>IDENTIFICATION</scope>
</reference>
<evidence type="ECO:0000313" key="4">
    <source>
        <dbReference type="RefSeq" id="XP_023952099.2"/>
    </source>
</evidence>
<dbReference type="PANTHER" id="PTHR34649">
    <property type="entry name" value="CILIA- AND FLAGELLA-ASSOCIATED PROTEIN 99"/>
    <property type="match status" value="1"/>
</dbReference>
<keyword evidence="1" id="KW-0175">Coiled coil</keyword>
<sequence>MVYYYTSTNIKVLRNIIIDFEASKELSPQEYMKMYIEKCPDSIDDSKISWIVENFLSFQKHGPFLRDMVSHLTEELSEEDCDYFMIQLNAVIFHLTPSDMHLLYKCFFNLSKSLLNIFTAFLSNNEVLTFISQIAQTHYDINFISERIINPLFTWQPYISEMGHNYAQYVKKIESRKIKLPTIPIQPNVLNRKGKEDHCRKEVHSGEVDHSRKPTIPETPPNSLNQKGKKMLTKSVIDEKLKEIHENNKQKGLDLLKEIKAKDYHFAQGKSDQYYKKITNIRDEIENKSLRTVPKEKQRLLNCTTQPIVKDTATTVRRLNKRIEISEKEEVQWLQNLLTSCRDTLKIEEIEEHDRQEKERKRLLDIKKKHLLGQISYEEAVIAKKKLHDDNKKKHEMFLKEKHSWEEEIERWKKEEMEKNRKQVEKLSLIELEMLHAKHNVTMKKKEIADKKRKESEELLSRAMKEKQENLDRRIKMIKEIKILALIAKKAKVPKIIDLTESSGLGFLCEMSMAELQERLGFLKVGLKEELEKKKTHIKQRKEAAKRELEETKKSNKNFIVERASLKQLQKKKCISNPREISASKEILELKKVLEEKRKLRIMLTR</sequence>
<feature type="coiled-coil region" evidence="1">
    <location>
        <begin position="528"/>
        <end position="562"/>
    </location>
</feature>
<dbReference type="RefSeq" id="XP_023952099.2">
    <property type="nucleotide sequence ID" value="XM_024096331.2"/>
</dbReference>
<evidence type="ECO:0000256" key="2">
    <source>
        <dbReference type="SAM" id="MobiDB-lite"/>
    </source>
</evidence>
<feature type="compositionally biased region" description="Basic and acidic residues" evidence="2">
    <location>
        <begin position="203"/>
        <end position="212"/>
    </location>
</feature>
<dbReference type="KEGG" id="bany:112056010"/>
<dbReference type="InterPro" id="IPR039341">
    <property type="entry name" value="CFAP99"/>
</dbReference>
<dbReference type="Proteomes" id="UP001652582">
    <property type="component" value="Chromosome 6"/>
</dbReference>
<feature type="region of interest" description="Disordered" evidence="2">
    <location>
        <begin position="203"/>
        <end position="227"/>
    </location>
</feature>